<dbReference type="Proteomes" id="UP000887159">
    <property type="component" value="Unassembled WGS sequence"/>
</dbReference>
<gene>
    <name evidence="1" type="ORF">TNCV_2560321</name>
</gene>
<dbReference type="EMBL" id="BMAU01021004">
    <property type="protein sequence ID" value="GFX86150.1"/>
    <property type="molecule type" value="Genomic_DNA"/>
</dbReference>
<proteinExistence type="predicted"/>
<evidence type="ECO:0000313" key="1">
    <source>
        <dbReference type="EMBL" id="GFX86150.1"/>
    </source>
</evidence>
<evidence type="ECO:0000313" key="2">
    <source>
        <dbReference type="Proteomes" id="UP000887159"/>
    </source>
</evidence>
<sequence>MVQFRDRLNNLKPAEIIAFEPIYTVDLIEQMQQLLPNLEPRDIPTFERFANSELVDMIYDYLEQEASKGIFIQAVWIVIGKPSLYNLVTRAWTEHGPRL</sequence>
<reference evidence="1" key="1">
    <citation type="submission" date="2020-08" db="EMBL/GenBank/DDBJ databases">
        <title>Multicomponent nature underlies the extraordinary mechanical properties of spider dragline silk.</title>
        <authorList>
            <person name="Kono N."/>
            <person name="Nakamura H."/>
            <person name="Mori M."/>
            <person name="Yoshida Y."/>
            <person name="Ohtoshi R."/>
            <person name="Malay A.D."/>
            <person name="Moran D.A.P."/>
            <person name="Tomita M."/>
            <person name="Numata K."/>
            <person name="Arakawa K."/>
        </authorList>
    </citation>
    <scope>NUCLEOTIDE SEQUENCE</scope>
</reference>
<name>A0A8X6R115_TRICX</name>
<comment type="caution">
    <text evidence="1">The sequence shown here is derived from an EMBL/GenBank/DDBJ whole genome shotgun (WGS) entry which is preliminary data.</text>
</comment>
<dbReference type="AlphaFoldDB" id="A0A8X6R115"/>
<protein>
    <submittedName>
        <fullName evidence="1">Uncharacterized protein</fullName>
    </submittedName>
</protein>
<organism evidence="1 2">
    <name type="scientific">Trichonephila clavipes</name>
    <name type="common">Golden silk orbweaver</name>
    <name type="synonym">Nephila clavipes</name>
    <dbReference type="NCBI Taxonomy" id="2585209"/>
    <lineage>
        <taxon>Eukaryota</taxon>
        <taxon>Metazoa</taxon>
        <taxon>Ecdysozoa</taxon>
        <taxon>Arthropoda</taxon>
        <taxon>Chelicerata</taxon>
        <taxon>Arachnida</taxon>
        <taxon>Araneae</taxon>
        <taxon>Araneomorphae</taxon>
        <taxon>Entelegynae</taxon>
        <taxon>Araneoidea</taxon>
        <taxon>Nephilidae</taxon>
        <taxon>Trichonephila</taxon>
    </lineage>
</organism>
<keyword evidence="2" id="KW-1185">Reference proteome</keyword>
<accession>A0A8X6R115</accession>